<protein>
    <submittedName>
        <fullName evidence="1">9814_t:CDS:1</fullName>
    </submittedName>
</protein>
<dbReference type="AlphaFoldDB" id="A0A9N9JHM9"/>
<evidence type="ECO:0000313" key="2">
    <source>
        <dbReference type="Proteomes" id="UP000789342"/>
    </source>
</evidence>
<feature type="non-terminal residue" evidence="1">
    <location>
        <position position="182"/>
    </location>
</feature>
<comment type="caution">
    <text evidence="1">The sequence shown here is derived from an EMBL/GenBank/DDBJ whole genome shotgun (WGS) entry which is preliminary data.</text>
</comment>
<keyword evidence="2" id="KW-1185">Reference proteome</keyword>
<dbReference type="EMBL" id="CAJVPV010051262">
    <property type="protein sequence ID" value="CAG8779058.1"/>
    <property type="molecule type" value="Genomic_DNA"/>
</dbReference>
<name>A0A9N9JHM9_9GLOM</name>
<accession>A0A9N9JHM9</accession>
<dbReference type="OrthoDB" id="2434837at2759"/>
<organism evidence="1 2">
    <name type="scientific">Acaulospora morrowiae</name>
    <dbReference type="NCBI Taxonomy" id="94023"/>
    <lineage>
        <taxon>Eukaryota</taxon>
        <taxon>Fungi</taxon>
        <taxon>Fungi incertae sedis</taxon>
        <taxon>Mucoromycota</taxon>
        <taxon>Glomeromycotina</taxon>
        <taxon>Glomeromycetes</taxon>
        <taxon>Diversisporales</taxon>
        <taxon>Acaulosporaceae</taxon>
        <taxon>Acaulospora</taxon>
    </lineage>
</organism>
<dbReference type="Proteomes" id="UP000789342">
    <property type="component" value="Unassembled WGS sequence"/>
</dbReference>
<gene>
    <name evidence="1" type="ORF">AMORRO_LOCUS17162</name>
</gene>
<evidence type="ECO:0000313" key="1">
    <source>
        <dbReference type="EMBL" id="CAG8779058.1"/>
    </source>
</evidence>
<feature type="non-terminal residue" evidence="1">
    <location>
        <position position="1"/>
    </location>
</feature>
<proteinExistence type="predicted"/>
<reference evidence="1" key="1">
    <citation type="submission" date="2021-06" db="EMBL/GenBank/DDBJ databases">
        <authorList>
            <person name="Kallberg Y."/>
            <person name="Tangrot J."/>
            <person name="Rosling A."/>
        </authorList>
    </citation>
    <scope>NUCLEOTIDE SEQUENCE</scope>
    <source>
        <strain evidence="1">CL551</strain>
    </source>
</reference>
<sequence length="182" mass="20383">TWNLGGLNPEFYLTGVDYASVSGSIFLKSDPKFEYKIMDKNFGSVYQLFFPQDFFGKRVQLTGFVKSSNVTSTAGMFLQLYRTTNYTIDSMLDRPIKGSVGWQKVKCVLDVPQDTLGIAFGSYLYGTGEIWICGFEFDIVDLVVLNTSSTIYPGKFSNFTGLLNYPTNLFELTPVATDNVTH</sequence>
<dbReference type="Gene3D" id="2.60.120.260">
    <property type="entry name" value="Galactose-binding domain-like"/>
    <property type="match status" value="1"/>
</dbReference>